<feature type="compositionally biased region" description="Polar residues" evidence="9">
    <location>
        <begin position="17"/>
        <end position="33"/>
    </location>
</feature>
<evidence type="ECO:0000313" key="12">
    <source>
        <dbReference type="Proteomes" id="UP000799440"/>
    </source>
</evidence>
<evidence type="ECO:0000256" key="6">
    <source>
        <dbReference type="ARBA" id="ARBA00023242"/>
    </source>
</evidence>
<protein>
    <recommendedName>
        <fullName evidence="8">mRNA-capping enzyme subunit beta</fullName>
        <ecNumber evidence="8">3.6.1.74</ecNumber>
    </recommendedName>
    <alternativeName>
        <fullName evidence="8">mRNA 5'-phosphatase</fullName>
    </alternativeName>
    <alternativeName>
        <fullName evidence="8">mRNA 5'-triphosphate monophosphatase</fullName>
    </alternativeName>
</protein>
<dbReference type="InterPro" id="IPR037009">
    <property type="entry name" value="mRNA_triPase_Cet1_sf"/>
</dbReference>
<feature type="region of interest" description="Disordered" evidence="9">
    <location>
        <begin position="1"/>
        <end position="126"/>
    </location>
</feature>
<dbReference type="EMBL" id="MU006561">
    <property type="protein sequence ID" value="KAF2751753.1"/>
    <property type="molecule type" value="Genomic_DNA"/>
</dbReference>
<dbReference type="Proteomes" id="UP000799440">
    <property type="component" value="Unassembled WGS sequence"/>
</dbReference>
<dbReference type="Gene3D" id="3.20.100.10">
    <property type="entry name" value="mRNA triphosphatase Cet1-like"/>
    <property type="match status" value="1"/>
</dbReference>
<evidence type="ECO:0000256" key="9">
    <source>
        <dbReference type="SAM" id="MobiDB-lite"/>
    </source>
</evidence>
<comment type="subunit">
    <text evidence="8">Heterodimer. The mRNA-capping enzyme is composed of two separate chains alpha and beta, respectively a mRNA guanylyltransferase and an mRNA 5'-triphosphate monophosphatase.</text>
</comment>
<dbReference type="SUPFAM" id="SSF55154">
    <property type="entry name" value="CYTH-like phosphatases"/>
    <property type="match status" value="1"/>
</dbReference>
<dbReference type="GO" id="GO:0004651">
    <property type="term" value="F:polynucleotide 5'-phosphatase activity"/>
    <property type="evidence" value="ECO:0007669"/>
    <property type="project" value="UniProtKB-UniRule"/>
</dbReference>
<evidence type="ECO:0000256" key="3">
    <source>
        <dbReference type="ARBA" id="ARBA00006345"/>
    </source>
</evidence>
<dbReference type="Pfam" id="PF02940">
    <property type="entry name" value="mRNA_triPase"/>
    <property type="match status" value="1"/>
</dbReference>
<evidence type="ECO:0000256" key="7">
    <source>
        <dbReference type="ARBA" id="ARBA00047740"/>
    </source>
</evidence>
<keyword evidence="4 8" id="KW-0507">mRNA processing</keyword>
<keyword evidence="8" id="KW-0506">mRNA capping</keyword>
<sequence>MNISDILAGPPPELPRRSSSNVSLTARSPSTTAAKLPTPPSATPKPMSRKRKRTDPKPIWAILEHEDYHEPLIPIRPPPSVRPTQPAPHANGPPPPHARPPQTAPHPPAHPNGLPPSGPPQLAGFERPVSDDAEVYNEITRAVCDFLWDHIIENHDLRKAVSESPGTEIEIEARWGQIIDRESNNRLSGVHSTECVVKRDMADFTRFESTMSLAQHRNMNKYLNEQVAKSSTGVSHINLKYQHTRESDMFYDLTPEGLAHLPPAIQTLIRNSSARQRIRVTRDTNTGAVLRKIIKHRILNMEISSPRTEWDYRIGINLEIEYPGPIEDLQPVIEKGRSLESMERKKDRMSYRWMGAYQIDLTQVTQGPNKNHELELELDAGMVIREADNIHNGLPSDFERLVGGMMNNLRVLSRQVALQTPKTG</sequence>
<dbReference type="OrthoDB" id="272147at2759"/>
<evidence type="ECO:0000256" key="1">
    <source>
        <dbReference type="ARBA" id="ARBA00001946"/>
    </source>
</evidence>
<gene>
    <name evidence="11" type="ORF">M011DRAFT_4781</name>
</gene>
<comment type="cofactor">
    <cofactor evidence="1 8">
        <name>Mg(2+)</name>
        <dbReference type="ChEBI" id="CHEBI:18420"/>
    </cofactor>
</comment>
<dbReference type="InterPro" id="IPR004206">
    <property type="entry name" value="mRNA_triPase_Cet1"/>
</dbReference>
<comment type="catalytic activity">
    <reaction evidence="7">
        <text>a 5'-end triphospho-ribonucleoside in mRNA + H2O = a 5'-end diphospho-ribonucleoside in mRNA + phosphate + H(+)</text>
        <dbReference type="Rhea" id="RHEA:67004"/>
        <dbReference type="Rhea" id="RHEA-COMP:17164"/>
        <dbReference type="Rhea" id="RHEA-COMP:17165"/>
        <dbReference type="ChEBI" id="CHEBI:15377"/>
        <dbReference type="ChEBI" id="CHEBI:15378"/>
        <dbReference type="ChEBI" id="CHEBI:43474"/>
        <dbReference type="ChEBI" id="CHEBI:167616"/>
        <dbReference type="ChEBI" id="CHEBI:167618"/>
        <dbReference type="EC" id="3.6.1.74"/>
    </reaction>
    <physiologicalReaction direction="left-to-right" evidence="7">
        <dbReference type="Rhea" id="RHEA:67005"/>
    </physiologicalReaction>
</comment>
<dbReference type="InterPro" id="IPR033469">
    <property type="entry name" value="CYTH-like_dom_sf"/>
</dbReference>
<evidence type="ECO:0000259" key="10">
    <source>
        <dbReference type="Pfam" id="PF02940"/>
    </source>
</evidence>
<keyword evidence="12" id="KW-1185">Reference proteome</keyword>
<accession>A0A6A6VNM1</accession>
<comment type="function">
    <text evidence="8">First step of mRNA capping. Converts the 5'-triphosphate end of a nascent mRNA chain into a diphosphate end.</text>
</comment>
<comment type="similarity">
    <text evidence="3 8">Belongs to the fungal TPase family.</text>
</comment>
<dbReference type="GO" id="GO:0140818">
    <property type="term" value="F:mRNA 5'-triphosphate monophosphatase activity"/>
    <property type="evidence" value="ECO:0007669"/>
    <property type="project" value="UniProtKB-EC"/>
</dbReference>
<proteinExistence type="inferred from homology"/>
<reference evidence="11" key="1">
    <citation type="journal article" date="2020" name="Stud. Mycol.">
        <title>101 Dothideomycetes genomes: a test case for predicting lifestyles and emergence of pathogens.</title>
        <authorList>
            <person name="Haridas S."/>
            <person name="Albert R."/>
            <person name="Binder M."/>
            <person name="Bloem J."/>
            <person name="Labutti K."/>
            <person name="Salamov A."/>
            <person name="Andreopoulos B."/>
            <person name="Baker S."/>
            <person name="Barry K."/>
            <person name="Bills G."/>
            <person name="Bluhm B."/>
            <person name="Cannon C."/>
            <person name="Castanera R."/>
            <person name="Culley D."/>
            <person name="Daum C."/>
            <person name="Ezra D."/>
            <person name="Gonzalez J."/>
            <person name="Henrissat B."/>
            <person name="Kuo A."/>
            <person name="Liang C."/>
            <person name="Lipzen A."/>
            <person name="Lutzoni F."/>
            <person name="Magnuson J."/>
            <person name="Mondo S."/>
            <person name="Nolan M."/>
            <person name="Ohm R."/>
            <person name="Pangilinan J."/>
            <person name="Park H.-J."/>
            <person name="Ramirez L."/>
            <person name="Alfaro M."/>
            <person name="Sun H."/>
            <person name="Tritt A."/>
            <person name="Yoshinaga Y."/>
            <person name="Zwiers L.-H."/>
            <person name="Turgeon B."/>
            <person name="Goodwin S."/>
            <person name="Spatafora J."/>
            <person name="Crous P."/>
            <person name="Grigoriev I."/>
        </authorList>
    </citation>
    <scope>NUCLEOTIDE SEQUENCE</scope>
    <source>
        <strain evidence="11">CBS 119925</strain>
    </source>
</reference>
<dbReference type="EC" id="3.6.1.74" evidence="8"/>
<feature type="domain" description="mRNA triphosphatase Cet1-like" evidence="10">
    <location>
        <begin position="137"/>
        <end position="378"/>
    </location>
</feature>
<evidence type="ECO:0000256" key="8">
    <source>
        <dbReference type="RuleBase" id="RU367053"/>
    </source>
</evidence>
<dbReference type="AlphaFoldDB" id="A0A6A6VNM1"/>
<dbReference type="CDD" id="cd07470">
    <property type="entry name" value="CYTH-like_mRNA_RTPase"/>
    <property type="match status" value="1"/>
</dbReference>
<evidence type="ECO:0000256" key="2">
    <source>
        <dbReference type="ARBA" id="ARBA00004123"/>
    </source>
</evidence>
<evidence type="ECO:0000256" key="4">
    <source>
        <dbReference type="ARBA" id="ARBA00022664"/>
    </source>
</evidence>
<dbReference type="GO" id="GO:0031533">
    <property type="term" value="C:mRNA capping enzyme complex"/>
    <property type="evidence" value="ECO:0007669"/>
    <property type="project" value="UniProtKB-UniRule"/>
</dbReference>
<evidence type="ECO:0000256" key="5">
    <source>
        <dbReference type="ARBA" id="ARBA00022801"/>
    </source>
</evidence>
<dbReference type="PANTHER" id="PTHR28118">
    <property type="entry name" value="POLYNUCLEOTIDE 5'-TRIPHOSPHATASE-RELATED"/>
    <property type="match status" value="1"/>
</dbReference>
<dbReference type="GO" id="GO:0006370">
    <property type="term" value="P:7-methylguanosine mRNA capping"/>
    <property type="evidence" value="ECO:0007669"/>
    <property type="project" value="UniProtKB-UniRule"/>
</dbReference>
<evidence type="ECO:0000313" key="11">
    <source>
        <dbReference type="EMBL" id="KAF2751753.1"/>
    </source>
</evidence>
<organism evidence="11 12">
    <name type="scientific">Sporormia fimetaria CBS 119925</name>
    <dbReference type="NCBI Taxonomy" id="1340428"/>
    <lineage>
        <taxon>Eukaryota</taxon>
        <taxon>Fungi</taxon>
        <taxon>Dikarya</taxon>
        <taxon>Ascomycota</taxon>
        <taxon>Pezizomycotina</taxon>
        <taxon>Dothideomycetes</taxon>
        <taxon>Pleosporomycetidae</taxon>
        <taxon>Pleosporales</taxon>
        <taxon>Sporormiaceae</taxon>
        <taxon>Sporormia</taxon>
    </lineage>
</organism>
<dbReference type="PANTHER" id="PTHR28118:SF1">
    <property type="entry name" value="POLYNUCLEOTIDE 5'-TRIPHOSPHATASE CTL1-RELATED"/>
    <property type="match status" value="1"/>
</dbReference>
<name>A0A6A6VNM1_9PLEO</name>
<dbReference type="InterPro" id="IPR040343">
    <property type="entry name" value="Cet1/Ctl1"/>
</dbReference>
<keyword evidence="6 8" id="KW-0539">Nucleus</keyword>
<comment type="subcellular location">
    <subcellularLocation>
        <location evidence="2 8">Nucleus</location>
    </subcellularLocation>
</comment>
<keyword evidence="5 8" id="KW-0378">Hydrolase</keyword>
<feature type="compositionally biased region" description="Pro residues" evidence="9">
    <location>
        <begin position="91"/>
        <end position="119"/>
    </location>
</feature>